<name>A0A6S7HM32_PARCT</name>
<evidence type="ECO:0000256" key="4">
    <source>
        <dbReference type="ARBA" id="ARBA00022729"/>
    </source>
</evidence>
<evidence type="ECO:0000313" key="11">
    <source>
        <dbReference type="EMBL" id="CAB4007055.1"/>
    </source>
</evidence>
<evidence type="ECO:0000256" key="1">
    <source>
        <dbReference type="ARBA" id="ARBA00004479"/>
    </source>
</evidence>
<evidence type="ECO:0000256" key="3">
    <source>
        <dbReference type="ARBA" id="ARBA00022692"/>
    </source>
</evidence>
<evidence type="ECO:0000256" key="9">
    <source>
        <dbReference type="SAM" id="Phobius"/>
    </source>
</evidence>
<evidence type="ECO:0000256" key="5">
    <source>
        <dbReference type="ARBA" id="ARBA00022989"/>
    </source>
</evidence>
<feature type="chain" id="PRO_5043635717" evidence="10">
    <location>
        <begin position="24"/>
        <end position="146"/>
    </location>
</feature>
<feature type="signal peptide" evidence="10">
    <location>
        <begin position="1"/>
        <end position="23"/>
    </location>
</feature>
<evidence type="ECO:0000313" key="12">
    <source>
        <dbReference type="Proteomes" id="UP001152795"/>
    </source>
</evidence>
<keyword evidence="6 9" id="KW-0472">Membrane</keyword>
<dbReference type="InterPro" id="IPR009565">
    <property type="entry name" value="FAM174-like"/>
</dbReference>
<comment type="similarity">
    <text evidence="2">Belongs to the FAM174 family.</text>
</comment>
<keyword evidence="4 10" id="KW-0732">Signal</keyword>
<evidence type="ECO:0000256" key="7">
    <source>
        <dbReference type="ARBA" id="ARBA00023180"/>
    </source>
</evidence>
<feature type="region of interest" description="Disordered" evidence="8">
    <location>
        <begin position="118"/>
        <end position="146"/>
    </location>
</feature>
<keyword evidence="5 9" id="KW-1133">Transmembrane helix</keyword>
<proteinExistence type="inferred from homology"/>
<organism evidence="11 12">
    <name type="scientific">Paramuricea clavata</name>
    <name type="common">Red gorgonian</name>
    <name type="synonym">Violescent sea-whip</name>
    <dbReference type="NCBI Taxonomy" id="317549"/>
    <lineage>
        <taxon>Eukaryota</taxon>
        <taxon>Metazoa</taxon>
        <taxon>Cnidaria</taxon>
        <taxon>Anthozoa</taxon>
        <taxon>Octocorallia</taxon>
        <taxon>Malacalcyonacea</taxon>
        <taxon>Plexauridae</taxon>
        <taxon>Paramuricea</taxon>
    </lineage>
</organism>
<sequence length="146" mass="15745">MFCSKFALLAPVVLLLLSLKADAEIVKPATNITVTTNAATTVATTAATTGATGIQANVSTTHPSTVSTSPKYVAPHFGGTLKRLVYVTLVVSAVIGFYFLVKFCRAGRRKPRKYGVVKTPGDMEMRPLESDDDDDDEDVTMFNRKN</sequence>
<evidence type="ECO:0000256" key="10">
    <source>
        <dbReference type="SAM" id="SignalP"/>
    </source>
</evidence>
<dbReference type="GO" id="GO:0016020">
    <property type="term" value="C:membrane"/>
    <property type="evidence" value="ECO:0007669"/>
    <property type="project" value="UniProtKB-SubCell"/>
</dbReference>
<feature type="compositionally biased region" description="Acidic residues" evidence="8">
    <location>
        <begin position="130"/>
        <end position="139"/>
    </location>
</feature>
<dbReference type="PANTHER" id="PTHR28607">
    <property type="entry name" value="EXPRESSED PROTEIN"/>
    <property type="match status" value="1"/>
</dbReference>
<evidence type="ECO:0000256" key="8">
    <source>
        <dbReference type="SAM" id="MobiDB-lite"/>
    </source>
</evidence>
<dbReference type="Proteomes" id="UP001152795">
    <property type="component" value="Unassembled WGS sequence"/>
</dbReference>
<keyword evidence="3 9" id="KW-0812">Transmembrane</keyword>
<gene>
    <name evidence="11" type="ORF">PACLA_8A020977</name>
</gene>
<accession>A0A6S7HM32</accession>
<comment type="subcellular location">
    <subcellularLocation>
        <location evidence="1">Membrane</location>
        <topology evidence="1">Single-pass type I membrane protein</topology>
    </subcellularLocation>
</comment>
<dbReference type="EMBL" id="CACRXK020005684">
    <property type="protein sequence ID" value="CAB4007055.1"/>
    <property type="molecule type" value="Genomic_DNA"/>
</dbReference>
<evidence type="ECO:0000256" key="6">
    <source>
        <dbReference type="ARBA" id="ARBA00023136"/>
    </source>
</evidence>
<dbReference type="AlphaFoldDB" id="A0A6S7HM32"/>
<dbReference type="Pfam" id="PF06679">
    <property type="entry name" value="DUF1180"/>
    <property type="match status" value="1"/>
</dbReference>
<keyword evidence="12" id="KW-1185">Reference proteome</keyword>
<evidence type="ECO:0000256" key="2">
    <source>
        <dbReference type="ARBA" id="ARBA00006986"/>
    </source>
</evidence>
<feature type="transmembrane region" description="Helical" evidence="9">
    <location>
        <begin position="84"/>
        <end position="104"/>
    </location>
</feature>
<dbReference type="OrthoDB" id="5917722at2759"/>
<comment type="caution">
    <text evidence="11">The sequence shown here is derived from an EMBL/GenBank/DDBJ whole genome shotgun (WGS) entry which is preliminary data.</text>
</comment>
<reference evidence="11" key="1">
    <citation type="submission" date="2020-04" db="EMBL/GenBank/DDBJ databases">
        <authorList>
            <person name="Alioto T."/>
            <person name="Alioto T."/>
            <person name="Gomez Garrido J."/>
        </authorList>
    </citation>
    <scope>NUCLEOTIDE SEQUENCE</scope>
    <source>
        <strain evidence="11">A484AB</strain>
    </source>
</reference>
<dbReference type="PANTHER" id="PTHR28607:SF4">
    <property type="entry name" value="TRANSMEMBRANE PROTEIN"/>
    <property type="match status" value="1"/>
</dbReference>
<protein>
    <submittedName>
        <fullName evidence="11">Uncharacterized protein</fullName>
    </submittedName>
</protein>
<keyword evidence="7" id="KW-0325">Glycoprotein</keyword>